<dbReference type="OrthoDB" id="9758229at2"/>
<evidence type="ECO:0000259" key="2">
    <source>
        <dbReference type="Pfam" id="PF06761"/>
    </source>
</evidence>
<dbReference type="InterPro" id="IPR025743">
    <property type="entry name" value="TssM1_N"/>
</dbReference>
<dbReference type="InterPro" id="IPR009612">
    <property type="entry name" value="IcmF-rel"/>
</dbReference>
<dbReference type="Pfam" id="PF06744">
    <property type="entry name" value="IcmF_C"/>
    <property type="match status" value="1"/>
</dbReference>
<feature type="domain" description="Type VI secretion system IcmF C-terminal" evidence="1">
    <location>
        <begin position="929"/>
        <end position="1033"/>
    </location>
</feature>
<evidence type="ECO:0000313" key="6">
    <source>
        <dbReference type="Proteomes" id="UP000029558"/>
    </source>
</evidence>
<dbReference type="RefSeq" id="WP_027242860.1">
    <property type="nucleotide sequence ID" value="NZ_CP012508.1"/>
</dbReference>
<evidence type="ECO:0000259" key="1">
    <source>
        <dbReference type="Pfam" id="PF06744"/>
    </source>
</evidence>
<dbReference type="InterPro" id="IPR053156">
    <property type="entry name" value="T6SS_TssM-like"/>
</dbReference>
<dbReference type="InterPro" id="IPR010623">
    <property type="entry name" value="IcmF_C"/>
</dbReference>
<dbReference type="PANTHER" id="PTHR36153:SF1">
    <property type="entry name" value="TYPE VI SECRETION SYSTEM COMPONENT TSSM1"/>
    <property type="match status" value="1"/>
</dbReference>
<evidence type="ECO:0000313" key="5">
    <source>
        <dbReference type="EMBL" id="ALB23624.1"/>
    </source>
</evidence>
<sequence>MIKLIKKILSTFLSRTFITLLLCLALCAVIWFYSPLLAFNNHYYFTDPLPRVIAILVIALLWGISNLRFRIQPWRTHKITSSVHLKKNKNPHDSKIQALCEILKKRNFNKSNIIIVTGDDNSAKRFIFNQVNIIKSSDHTSDNSINWVLTQQQALIYIPHDHLINDNLKKSIYPLIKINSVSPVNSIIIIESCESIFNNNKINNKNIKSINQLNQAIGYSVPVYFYFSNSNEITGYKQYAKLADQSKVSSTIELYSYERNNIIFLTDFNHLIKTKLSYYYQITNNDNKFENILSFRFLLELSKLKDIINKFIKEISHYTTVNPLYIQGLYLSPITEGKPNQGDDTVVFSSNSLIHEIINHSHKISDNFNESRFKRKKFKHAIIASVILFCTITIASIWMVALNKKINYVYDISNDINKNFINSSNITSIDKLANYIQSHSWFSFGLFNINSVPRQTVKLYNYYLSQSFLPYISTIAENQIKSAINHHNTLYLYQWLSSYLMLNDKQYLNKEAIYNTYADYWGERAGYNNTTKQNRLFQLNSLLQLKFQPIDLNTDLVSQARAVLDNKTLAEQAYLNLNNFYHQKNQSLTTSPVDLDSTLSIRKNTTIPYLFTKNGYITEFKSSYTDFLQTVINNQWILGKSFQINDQATLEAQMNNSYWSQYLDVWNNYIANIEVSPFNQLAAATQNLGLLAKDSDSAIVKLLQVISDNTSFTSDKSTLSNNVISNAYSAANSLLIQTDKNTPAPIHNYIQAINNLYRYFVNIQQSAVPDQAAFEQARKLFSDGQTNPIKQLRILALQAPEPLATWLNQIVHSSLITVFNSANKYIETQWDNSIKNQFNTAFKNSYPFTTASSNNASPDDFLNFINQDGEISTFFKKYLNSFIFSDKNYQAKSLYNVKFPINLNISKTLTSVTHLKSMFNLSKESKVSFIIEPRLLSKNIRNINLSYGDNSFAYAYGPIFPYHWNWPLSSLNQDLIIKVQLFSGIVRTYSFSGPWSLFKFLASSKITQRSPTTYTVEYSSDGLILSLTLIANSSSNPFKETLSTALAPLVRYISIS</sequence>
<proteinExistence type="predicted"/>
<evidence type="ECO:0000259" key="3">
    <source>
        <dbReference type="Pfam" id="PF14331"/>
    </source>
</evidence>
<dbReference type="Pfam" id="PF14331">
    <property type="entry name" value="IcmF-related_N"/>
    <property type="match status" value="1"/>
</dbReference>
<feature type="domain" description="Type VI secretion system component TssM1 N-terminal" evidence="3">
    <location>
        <begin position="182"/>
        <end position="383"/>
    </location>
</feature>
<reference evidence="5 6" key="1">
    <citation type="journal article" date="2014" name="Genome Announc.">
        <title>Comparative Genome Analysis of Two Isolates of the Fish Pathogen Piscirickettsia salmonis from Different Hosts Reveals Major Differences in Virulence-Associated Secretion Systems.</title>
        <authorList>
            <person name="Bohle H."/>
            <person name="Henriquez P."/>
            <person name="Grothusen H."/>
            <person name="Navas E."/>
            <person name="Sandoval A."/>
            <person name="Bustamante F."/>
            <person name="Bustos P."/>
            <person name="Mancilla M."/>
        </authorList>
    </citation>
    <scope>NUCLEOTIDE SEQUENCE [LARGE SCALE GENOMIC DNA]</scope>
    <source>
        <strain evidence="6">B1-32597</strain>
    </source>
</reference>
<feature type="domain" description="IcmF-related" evidence="2">
    <location>
        <begin position="438"/>
        <end position="711"/>
    </location>
</feature>
<dbReference type="Proteomes" id="UP000029558">
    <property type="component" value="Chromosome"/>
</dbReference>
<organism evidence="5 6">
    <name type="scientific">Piscirickettsia salmonis</name>
    <dbReference type="NCBI Taxonomy" id="1238"/>
    <lineage>
        <taxon>Bacteria</taxon>
        <taxon>Pseudomonadati</taxon>
        <taxon>Pseudomonadota</taxon>
        <taxon>Gammaproteobacteria</taxon>
        <taxon>Thiotrichales</taxon>
        <taxon>Piscirickettsiaceae</taxon>
        <taxon>Piscirickettsia</taxon>
    </lineage>
</organism>
<accession>A0A1L6TDW4</accession>
<dbReference type="InterPro" id="IPR048677">
    <property type="entry name" value="TssM1_hel"/>
</dbReference>
<feature type="domain" description="Type VI secretion system component TssM1 helical" evidence="4">
    <location>
        <begin position="824"/>
        <end position="912"/>
    </location>
</feature>
<dbReference type="AlphaFoldDB" id="A0A1L6TDW4"/>
<protein>
    <submittedName>
        <fullName evidence="5">Type VI secretion protein VasK-like protein</fullName>
    </submittedName>
</protein>
<dbReference type="Pfam" id="PF06761">
    <property type="entry name" value="IcmF-related"/>
    <property type="match status" value="1"/>
</dbReference>
<dbReference type="Pfam" id="PF21070">
    <property type="entry name" value="IcmF_helical"/>
    <property type="match status" value="1"/>
</dbReference>
<dbReference type="EMBL" id="CP012508">
    <property type="protein sequence ID" value="ALB23624.1"/>
    <property type="molecule type" value="Genomic_DNA"/>
</dbReference>
<evidence type="ECO:0000259" key="4">
    <source>
        <dbReference type="Pfam" id="PF21070"/>
    </source>
</evidence>
<name>A0A1L6TDW4_PISSA</name>
<gene>
    <name evidence="5" type="ORF">KU39_2446</name>
</gene>
<dbReference type="PANTHER" id="PTHR36153">
    <property type="entry name" value="INNER MEMBRANE PROTEIN-RELATED"/>
    <property type="match status" value="1"/>
</dbReference>